<dbReference type="Gene3D" id="3.30.450.20">
    <property type="entry name" value="PAS domain"/>
    <property type="match status" value="1"/>
</dbReference>
<feature type="domain" description="PAS" evidence="3">
    <location>
        <begin position="509"/>
        <end position="554"/>
    </location>
</feature>
<evidence type="ECO:0000259" key="3">
    <source>
        <dbReference type="PROSITE" id="PS50112"/>
    </source>
</evidence>
<evidence type="ECO:0000313" key="4">
    <source>
        <dbReference type="EMBL" id="EFG05266.1"/>
    </source>
</evidence>
<organism evidence="4 5">
    <name type="scientific">Streptomyces clavuligerus</name>
    <dbReference type="NCBI Taxonomy" id="1901"/>
    <lineage>
        <taxon>Bacteria</taxon>
        <taxon>Bacillati</taxon>
        <taxon>Actinomycetota</taxon>
        <taxon>Actinomycetes</taxon>
        <taxon>Kitasatosporales</taxon>
        <taxon>Streptomycetaceae</taxon>
        <taxon>Streptomyces</taxon>
    </lineage>
</organism>
<dbReference type="InterPro" id="IPR035965">
    <property type="entry name" value="PAS-like_dom_sf"/>
</dbReference>
<dbReference type="SMART" id="SM00331">
    <property type="entry name" value="PP2C_SIG"/>
    <property type="match status" value="1"/>
</dbReference>
<feature type="compositionally biased region" description="Gly residues" evidence="2">
    <location>
        <begin position="255"/>
        <end position="266"/>
    </location>
</feature>
<name>E2Q719_STRCL</name>
<proteinExistence type="predicted"/>
<feature type="compositionally biased region" description="Low complexity" evidence="2">
    <location>
        <begin position="267"/>
        <end position="280"/>
    </location>
</feature>
<dbReference type="eggNOG" id="COG2208">
    <property type="taxonomic scope" value="Bacteria"/>
</dbReference>
<dbReference type="Pfam" id="PF08448">
    <property type="entry name" value="PAS_4"/>
    <property type="match status" value="1"/>
</dbReference>
<dbReference type="Pfam" id="PF13185">
    <property type="entry name" value="GAF_2"/>
    <property type="match status" value="1"/>
</dbReference>
<accession>E2Q719</accession>
<dbReference type="SUPFAM" id="SSF55785">
    <property type="entry name" value="PYP-like sensor domain (PAS domain)"/>
    <property type="match status" value="1"/>
</dbReference>
<dbReference type="SUPFAM" id="SSF81606">
    <property type="entry name" value="PP2C-like"/>
    <property type="match status" value="1"/>
</dbReference>
<dbReference type="InterPro" id="IPR029016">
    <property type="entry name" value="GAF-like_dom_sf"/>
</dbReference>
<dbReference type="Pfam" id="PF07228">
    <property type="entry name" value="SpoIIE"/>
    <property type="match status" value="1"/>
</dbReference>
<dbReference type="Proteomes" id="UP000002357">
    <property type="component" value="Chromosome"/>
</dbReference>
<sequence length="1035" mass="104969">MGGPQASGGGRTGEQAEALRPLLALALADMMKDSHAHSGALYLLTTDRGHPTATPTPTVPACVPGEPPGHGGPAGEPPADGRACGAKGPDGAARSGRGEVTGPAGPVGNTGGGASPGVSGQDPAARAGTAGRAGDAVGEEPSGGGTGWLRSAEGTRPGESAAGGVRSGEEEPPGPGAGCHGLADAARPEEPAGERPSGGGAGVSGEGSAVRAGTAGRAVPGAPGSGVGEESSGGGAGHGGPAEGSRAEQPFADGRGSGAKGPGGAARSGCGEVTGPAGPVGNTGGGTSPGVQGEGSVTRAGRRGPAEGTRPGESTSSGTRPGEEEPPGHGTGHQGSAEGTRPEEPPGGGTGRQAPREATHPPEPAAGATAPVLDMVVKAGLPRAFSTPWERISLASPLPVADAVRERRLVWVADEEEMARRYPRIAVALPYQYRFAALPVATDGKIYGAAYLTWPVSHPPELSPTERELLTAACERLAHRLRRSAATGVVVAEPDFLGAPPAGPEGADGASLAQRALDRFSEGVCALDVNSRVVCANAATGDLVGIPAADLVGRVLWTSVPWLNDPVYEDRYRAALMSQRTTSFTALRPPRDWLDFRLHPGRDGVTAHITRAASAVPAAATGTGNPAERHPARLVTIAHIANLAIALTEAVGVSDVVDLVADEIMPSLGGSALVLLGSENGRLRVLGQRGYVDRGLVERFDGVPLTAPIPGAQALITGVPSFFESQEELERVYPERHTTPDGLRAWAYLPLIASGRPVGTCVLGFAREHRFSTDERSVLTSLGGLIAQALERARLYDTKHRLAHGLQSALLPSSLPAIDGLQTAARYLAGTQGMDIGGDFYDLVPAGRSAAAVIGDIQGHNVTAAALMGQVRTAVRAYVAVGQPPGQVMESTNRLLIDLKADLLASCVHLHLDLAGRAAHIARAGHPQPLLREPDGTVRALDLTGGPLLGVDAGAVYPTTWLPLAPGSVLALYTDGLVENPGIDIDDALAGLARRLGTADPDGPLEELADLLIGPPGTRDRRGDDIALLLLRPTG</sequence>
<evidence type="ECO:0000313" key="5">
    <source>
        <dbReference type="Proteomes" id="UP000002357"/>
    </source>
</evidence>
<dbReference type="PROSITE" id="PS50112">
    <property type="entry name" value="PAS"/>
    <property type="match status" value="1"/>
</dbReference>
<dbReference type="InterPro" id="IPR003018">
    <property type="entry name" value="GAF"/>
</dbReference>
<protein>
    <submittedName>
        <fullName evidence="4">Magnesium or manganese-dependent protein phosphatase</fullName>
    </submittedName>
</protein>
<dbReference type="eggNOG" id="COG2203">
    <property type="taxonomic scope" value="Bacteria"/>
</dbReference>
<feature type="compositionally biased region" description="Low complexity" evidence="2">
    <location>
        <begin position="51"/>
        <end position="64"/>
    </location>
</feature>
<evidence type="ECO:0000256" key="1">
    <source>
        <dbReference type="ARBA" id="ARBA00022801"/>
    </source>
</evidence>
<dbReference type="Gene3D" id="3.30.450.40">
    <property type="match status" value="1"/>
</dbReference>
<reference evidence="4 5" key="1">
    <citation type="journal article" date="2010" name="Genome Biol. Evol.">
        <title>The sequence of a 1.8-mb bacterial linear plasmid reveals a rich evolutionary reservoir of secondary metabolic pathways.</title>
        <authorList>
            <person name="Medema M.H."/>
            <person name="Trefzer A."/>
            <person name="Kovalchuk A."/>
            <person name="van den Berg M."/>
            <person name="Mueller U."/>
            <person name="Heijne W."/>
            <person name="Wu L."/>
            <person name="Alam M.T."/>
            <person name="Ronning C.M."/>
            <person name="Nierman W.C."/>
            <person name="Bovenberg R.A.L."/>
            <person name="Breitling R."/>
            <person name="Takano E."/>
        </authorList>
    </citation>
    <scope>NUCLEOTIDE SEQUENCE [LARGE SCALE GENOMIC DNA]</scope>
    <source>
        <strain evidence="5">ATCC 27064 / DSM 738 / JCM 4710 / NBRC 13307 / NCIMB 12785 / NRRL 3585 / VKM Ac-602</strain>
    </source>
</reference>
<dbReference type="GO" id="GO:0016791">
    <property type="term" value="F:phosphatase activity"/>
    <property type="evidence" value="ECO:0007669"/>
    <property type="project" value="TreeGrafter"/>
</dbReference>
<gene>
    <name evidence="4" type="ORF">SCLAV_0190</name>
</gene>
<feature type="compositionally biased region" description="Gly residues" evidence="2">
    <location>
        <begin position="196"/>
        <end position="205"/>
    </location>
</feature>
<dbReference type="InterPro" id="IPR013656">
    <property type="entry name" value="PAS_4"/>
</dbReference>
<dbReference type="InterPro" id="IPR000014">
    <property type="entry name" value="PAS"/>
</dbReference>
<dbReference type="PANTHER" id="PTHR43156:SF2">
    <property type="entry name" value="STAGE II SPORULATION PROTEIN E"/>
    <property type="match status" value="1"/>
</dbReference>
<dbReference type="Gene3D" id="3.60.40.10">
    <property type="entry name" value="PPM-type phosphatase domain"/>
    <property type="match status" value="1"/>
</dbReference>
<feature type="region of interest" description="Disordered" evidence="2">
    <location>
        <begin position="48"/>
        <end position="369"/>
    </location>
</feature>
<dbReference type="InterPro" id="IPR001932">
    <property type="entry name" value="PPM-type_phosphatase-like_dom"/>
</dbReference>
<dbReference type="SUPFAM" id="SSF55781">
    <property type="entry name" value="GAF domain-like"/>
    <property type="match status" value="2"/>
</dbReference>
<feature type="compositionally biased region" description="Gly residues" evidence="2">
    <location>
        <begin position="223"/>
        <end position="242"/>
    </location>
</feature>
<dbReference type="InterPro" id="IPR052016">
    <property type="entry name" value="Bact_Sigma-Reg"/>
</dbReference>
<dbReference type="EMBL" id="CM000913">
    <property type="protein sequence ID" value="EFG05266.1"/>
    <property type="molecule type" value="Genomic_DNA"/>
</dbReference>
<keyword evidence="5" id="KW-1185">Reference proteome</keyword>
<feature type="compositionally biased region" description="Low complexity" evidence="2">
    <location>
        <begin position="116"/>
        <end position="136"/>
    </location>
</feature>
<evidence type="ECO:0000256" key="2">
    <source>
        <dbReference type="SAM" id="MobiDB-lite"/>
    </source>
</evidence>
<dbReference type="PANTHER" id="PTHR43156">
    <property type="entry name" value="STAGE II SPORULATION PROTEIN E-RELATED"/>
    <property type="match status" value="1"/>
</dbReference>
<feature type="compositionally biased region" description="Low complexity" evidence="2">
    <location>
        <begin position="206"/>
        <end position="222"/>
    </location>
</feature>
<dbReference type="AlphaFoldDB" id="E2Q719"/>
<dbReference type="STRING" id="1901.BB341_26810"/>
<dbReference type="InterPro" id="IPR036457">
    <property type="entry name" value="PPM-type-like_dom_sf"/>
</dbReference>
<keyword evidence="1" id="KW-0378">Hydrolase</keyword>